<dbReference type="OrthoDB" id="2789670at2759"/>
<protein>
    <submittedName>
        <fullName evidence="1">Uncharacterized protein</fullName>
    </submittedName>
</protein>
<gene>
    <name evidence="1" type="ORF">AZE42_06027</name>
</gene>
<dbReference type="InterPro" id="IPR036396">
    <property type="entry name" value="Cyt_P450_sf"/>
</dbReference>
<accession>A0A1J8PPC2</accession>
<dbReference type="EMBL" id="LVVM01005843">
    <property type="protein sequence ID" value="OJA09651.1"/>
    <property type="molecule type" value="Genomic_DNA"/>
</dbReference>
<sequence>MFKYRVIIDLFRRFTTSTMMSAVYGYESSARDDSLVQLVEHAVHLGISILTPERAAMIKAFPFLLKMPDWCWGSSIKREAQASPGRFKDMRDLPFQYVQKHMADSSFPGRSSMVAENLRRIKEQDSDETLKPMLQAAVKDTAAAAIAGE</sequence>
<comment type="caution">
    <text evidence="1">The sequence shown here is derived from an EMBL/GenBank/DDBJ whole genome shotgun (WGS) entry which is preliminary data.</text>
</comment>
<dbReference type="GO" id="GO:0016705">
    <property type="term" value="F:oxidoreductase activity, acting on paired donors, with incorporation or reduction of molecular oxygen"/>
    <property type="evidence" value="ECO:0007669"/>
    <property type="project" value="InterPro"/>
</dbReference>
<dbReference type="GO" id="GO:0020037">
    <property type="term" value="F:heme binding"/>
    <property type="evidence" value="ECO:0007669"/>
    <property type="project" value="InterPro"/>
</dbReference>
<keyword evidence="2" id="KW-1185">Reference proteome</keyword>
<dbReference type="AlphaFoldDB" id="A0A1J8PPC2"/>
<evidence type="ECO:0000313" key="2">
    <source>
        <dbReference type="Proteomes" id="UP000183567"/>
    </source>
</evidence>
<evidence type="ECO:0000313" key="1">
    <source>
        <dbReference type="EMBL" id="OJA09651.1"/>
    </source>
</evidence>
<reference evidence="1 2" key="1">
    <citation type="submission" date="2016-03" db="EMBL/GenBank/DDBJ databases">
        <title>Comparative genomics of the ectomycorrhizal sister species Rhizopogon vinicolor and Rhizopogon vesiculosus (Basidiomycota: Boletales) reveals a divergence of the mating type B locus.</title>
        <authorList>
            <person name="Mujic A.B."/>
            <person name="Kuo A."/>
            <person name="Tritt A."/>
            <person name="Lipzen A."/>
            <person name="Chen C."/>
            <person name="Johnson J."/>
            <person name="Sharma A."/>
            <person name="Barry K."/>
            <person name="Grigoriev I.V."/>
            <person name="Spatafora J.W."/>
        </authorList>
    </citation>
    <scope>NUCLEOTIDE SEQUENCE [LARGE SCALE GENOMIC DNA]</scope>
    <source>
        <strain evidence="1 2">AM-OR11-056</strain>
    </source>
</reference>
<dbReference type="GO" id="GO:0004497">
    <property type="term" value="F:monooxygenase activity"/>
    <property type="evidence" value="ECO:0007669"/>
    <property type="project" value="InterPro"/>
</dbReference>
<dbReference type="Proteomes" id="UP000183567">
    <property type="component" value="Unassembled WGS sequence"/>
</dbReference>
<dbReference type="Gene3D" id="1.10.630.10">
    <property type="entry name" value="Cytochrome P450"/>
    <property type="match status" value="1"/>
</dbReference>
<dbReference type="GO" id="GO:0005506">
    <property type="term" value="F:iron ion binding"/>
    <property type="evidence" value="ECO:0007669"/>
    <property type="project" value="InterPro"/>
</dbReference>
<organism evidence="1 2">
    <name type="scientific">Rhizopogon vesiculosus</name>
    <dbReference type="NCBI Taxonomy" id="180088"/>
    <lineage>
        <taxon>Eukaryota</taxon>
        <taxon>Fungi</taxon>
        <taxon>Dikarya</taxon>
        <taxon>Basidiomycota</taxon>
        <taxon>Agaricomycotina</taxon>
        <taxon>Agaricomycetes</taxon>
        <taxon>Agaricomycetidae</taxon>
        <taxon>Boletales</taxon>
        <taxon>Suillineae</taxon>
        <taxon>Rhizopogonaceae</taxon>
        <taxon>Rhizopogon</taxon>
    </lineage>
</organism>
<proteinExistence type="predicted"/>
<name>A0A1J8PPC2_9AGAM</name>
<dbReference type="STRING" id="180088.A0A1J8PPC2"/>